<feature type="transmembrane region" description="Helical" evidence="1">
    <location>
        <begin position="83"/>
        <end position="103"/>
    </location>
</feature>
<proteinExistence type="predicted"/>
<comment type="caution">
    <text evidence="2">The sequence shown here is derived from an EMBL/GenBank/DDBJ whole genome shotgun (WGS) entry which is preliminary data.</text>
</comment>
<dbReference type="RefSeq" id="WP_194029197.1">
    <property type="nucleotide sequence ID" value="NZ_JADEWZ010000011.1"/>
</dbReference>
<accession>A0A8J7DVY8</accession>
<name>A0A8J7DVY8_9CYAN</name>
<evidence type="ECO:0000313" key="2">
    <source>
        <dbReference type="EMBL" id="MBE9116107.1"/>
    </source>
</evidence>
<gene>
    <name evidence="2" type="ORF">IQ249_09390</name>
</gene>
<sequence length="136" mass="15763">MPPQQAHKIDLNQAYPCPSCRRGTLSAIALTEALGCNRCQQIFVLEDKNRALEQLSTTYPYKRSWRWTGKRWIKARVRRGDRYLLVALIGIIGILLLLLFFLSLDRFNLQVPIVSIILAIAIACFPLFLLWLSYRR</sequence>
<keyword evidence="3" id="KW-1185">Reference proteome</keyword>
<reference evidence="2" key="1">
    <citation type="submission" date="2020-10" db="EMBL/GenBank/DDBJ databases">
        <authorList>
            <person name="Castelo-Branco R."/>
            <person name="Eusebio N."/>
            <person name="Adriana R."/>
            <person name="Vieira A."/>
            <person name="Brugerolle De Fraissinette N."/>
            <person name="Rezende De Castro R."/>
            <person name="Schneider M.P."/>
            <person name="Vasconcelos V."/>
            <person name="Leao P.N."/>
        </authorList>
    </citation>
    <scope>NUCLEOTIDE SEQUENCE</scope>
    <source>
        <strain evidence="2">LEGE 07157</strain>
    </source>
</reference>
<organism evidence="2 3">
    <name type="scientific">Lusitaniella coriacea LEGE 07157</name>
    <dbReference type="NCBI Taxonomy" id="945747"/>
    <lineage>
        <taxon>Bacteria</taxon>
        <taxon>Bacillati</taxon>
        <taxon>Cyanobacteriota</taxon>
        <taxon>Cyanophyceae</taxon>
        <taxon>Spirulinales</taxon>
        <taxon>Lusitaniellaceae</taxon>
        <taxon>Lusitaniella</taxon>
    </lineage>
</organism>
<dbReference type="EMBL" id="JADEWZ010000011">
    <property type="protein sequence ID" value="MBE9116107.1"/>
    <property type="molecule type" value="Genomic_DNA"/>
</dbReference>
<keyword evidence="1" id="KW-0472">Membrane</keyword>
<keyword evidence="1" id="KW-1133">Transmembrane helix</keyword>
<protein>
    <submittedName>
        <fullName evidence="2">Uncharacterized protein</fullName>
    </submittedName>
</protein>
<evidence type="ECO:0000256" key="1">
    <source>
        <dbReference type="SAM" id="Phobius"/>
    </source>
</evidence>
<dbReference type="AlphaFoldDB" id="A0A8J7DVY8"/>
<evidence type="ECO:0000313" key="3">
    <source>
        <dbReference type="Proteomes" id="UP000654482"/>
    </source>
</evidence>
<dbReference type="Proteomes" id="UP000654482">
    <property type="component" value="Unassembled WGS sequence"/>
</dbReference>
<feature type="transmembrane region" description="Helical" evidence="1">
    <location>
        <begin position="109"/>
        <end position="132"/>
    </location>
</feature>
<keyword evidence="1" id="KW-0812">Transmembrane</keyword>